<proteinExistence type="predicted"/>
<name>A0AAV4SZ26_CAEEX</name>
<dbReference type="EMBL" id="BPLR01010217">
    <property type="protein sequence ID" value="GIY37760.1"/>
    <property type="molecule type" value="Genomic_DNA"/>
</dbReference>
<dbReference type="AlphaFoldDB" id="A0AAV4SZ26"/>
<accession>A0AAV4SZ26</accession>
<gene>
    <name evidence="1" type="ORF">CEXT_660341</name>
</gene>
<sequence>MLIRYLHYMELFAPYQKRFFDKSSSCPCGEPEETRDHFVYNCELWKAERSKGFSKNFMNLSLRQLLQNKYSYFTIKDMIMKRFLMSIEDI</sequence>
<reference evidence="1 2" key="1">
    <citation type="submission" date="2021-06" db="EMBL/GenBank/DDBJ databases">
        <title>Caerostris extrusa draft genome.</title>
        <authorList>
            <person name="Kono N."/>
            <person name="Arakawa K."/>
        </authorList>
    </citation>
    <scope>NUCLEOTIDE SEQUENCE [LARGE SCALE GENOMIC DNA]</scope>
</reference>
<protein>
    <recommendedName>
        <fullName evidence="3">Reverse transcriptase zinc-binding domain-containing protein</fullName>
    </recommendedName>
</protein>
<organism evidence="1 2">
    <name type="scientific">Caerostris extrusa</name>
    <name type="common">Bark spider</name>
    <name type="synonym">Caerostris bankana</name>
    <dbReference type="NCBI Taxonomy" id="172846"/>
    <lineage>
        <taxon>Eukaryota</taxon>
        <taxon>Metazoa</taxon>
        <taxon>Ecdysozoa</taxon>
        <taxon>Arthropoda</taxon>
        <taxon>Chelicerata</taxon>
        <taxon>Arachnida</taxon>
        <taxon>Araneae</taxon>
        <taxon>Araneomorphae</taxon>
        <taxon>Entelegynae</taxon>
        <taxon>Araneoidea</taxon>
        <taxon>Araneidae</taxon>
        <taxon>Caerostris</taxon>
    </lineage>
</organism>
<evidence type="ECO:0000313" key="2">
    <source>
        <dbReference type="Proteomes" id="UP001054945"/>
    </source>
</evidence>
<evidence type="ECO:0008006" key="3">
    <source>
        <dbReference type="Google" id="ProtNLM"/>
    </source>
</evidence>
<comment type="caution">
    <text evidence="1">The sequence shown here is derived from an EMBL/GenBank/DDBJ whole genome shotgun (WGS) entry which is preliminary data.</text>
</comment>
<dbReference type="Proteomes" id="UP001054945">
    <property type="component" value="Unassembled WGS sequence"/>
</dbReference>
<evidence type="ECO:0000313" key="1">
    <source>
        <dbReference type="EMBL" id="GIY37760.1"/>
    </source>
</evidence>
<keyword evidence="2" id="KW-1185">Reference proteome</keyword>